<comment type="caution">
    <text evidence="6">The sequence shown here is derived from an EMBL/GenBank/DDBJ whole genome shotgun (WGS) entry which is preliminary data.</text>
</comment>
<dbReference type="InterPro" id="IPR001647">
    <property type="entry name" value="HTH_TetR"/>
</dbReference>
<dbReference type="InterPro" id="IPR009057">
    <property type="entry name" value="Homeodomain-like_sf"/>
</dbReference>
<name>A0A1E8QA97_9MYCO</name>
<dbReference type="PROSITE" id="PS50977">
    <property type="entry name" value="HTH_TETR_2"/>
    <property type="match status" value="1"/>
</dbReference>
<evidence type="ECO:0000256" key="3">
    <source>
        <dbReference type="ARBA" id="ARBA00023163"/>
    </source>
</evidence>
<dbReference type="GO" id="GO:0003677">
    <property type="term" value="F:DNA binding"/>
    <property type="evidence" value="ECO:0007669"/>
    <property type="project" value="UniProtKB-UniRule"/>
</dbReference>
<feature type="DNA-binding region" description="H-T-H motif" evidence="4">
    <location>
        <begin position="38"/>
        <end position="57"/>
    </location>
</feature>
<evidence type="ECO:0000313" key="6">
    <source>
        <dbReference type="EMBL" id="OFJ54939.1"/>
    </source>
</evidence>
<gene>
    <name evidence="6" type="ORF">BEL07_04955</name>
</gene>
<evidence type="ECO:0000256" key="1">
    <source>
        <dbReference type="ARBA" id="ARBA00023015"/>
    </source>
</evidence>
<dbReference type="Gene3D" id="1.10.10.60">
    <property type="entry name" value="Homeodomain-like"/>
    <property type="match status" value="1"/>
</dbReference>
<dbReference type="Proteomes" id="UP000178953">
    <property type="component" value="Unassembled WGS sequence"/>
</dbReference>
<evidence type="ECO:0000256" key="4">
    <source>
        <dbReference type="PROSITE-ProRule" id="PRU00335"/>
    </source>
</evidence>
<dbReference type="Pfam" id="PF00440">
    <property type="entry name" value="TetR_N"/>
    <property type="match status" value="1"/>
</dbReference>
<evidence type="ECO:0000313" key="7">
    <source>
        <dbReference type="Proteomes" id="UP000178953"/>
    </source>
</evidence>
<evidence type="ECO:0000256" key="2">
    <source>
        <dbReference type="ARBA" id="ARBA00023125"/>
    </source>
</evidence>
<dbReference type="SUPFAM" id="SSF48498">
    <property type="entry name" value="Tetracyclin repressor-like, C-terminal domain"/>
    <property type="match status" value="1"/>
</dbReference>
<evidence type="ECO:0000259" key="5">
    <source>
        <dbReference type="PROSITE" id="PS50977"/>
    </source>
</evidence>
<accession>A0A1E8QA97</accession>
<reference evidence="6 7" key="1">
    <citation type="submission" date="2016-09" db="EMBL/GenBank/DDBJ databases">
        <title>genome sequence of Mycobacterium sp. 739 SCH.</title>
        <authorList>
            <person name="Greninger A.L."/>
            <person name="Qin X."/>
            <person name="Jerome K."/>
            <person name="Vora S."/>
            <person name="Quinn K."/>
        </authorList>
    </citation>
    <scope>NUCLEOTIDE SEQUENCE [LARGE SCALE GENOMIC DNA]</scope>
    <source>
        <strain evidence="6 7">SCH</strain>
    </source>
</reference>
<dbReference type="PANTHER" id="PTHR47506:SF1">
    <property type="entry name" value="HTH-TYPE TRANSCRIPTIONAL REGULATOR YJDC"/>
    <property type="match status" value="1"/>
</dbReference>
<keyword evidence="7" id="KW-1185">Reference proteome</keyword>
<dbReference type="AlphaFoldDB" id="A0A1E8QA97"/>
<dbReference type="SUPFAM" id="SSF46689">
    <property type="entry name" value="Homeodomain-like"/>
    <property type="match status" value="1"/>
</dbReference>
<keyword evidence="2 4" id="KW-0238">DNA-binding</keyword>
<dbReference type="PROSITE" id="PS01081">
    <property type="entry name" value="HTH_TETR_1"/>
    <property type="match status" value="1"/>
</dbReference>
<sequence>MRRSRLREVGRPREFDRSRALEAAMRAFWECGGYDRTSINHLTTAMGISSPSLYAAFGSKRDLYDEAVDLYARRPGTPLLLAMSEPTAYDFASCLLDAAIVDCTKRGQPTGCLVNMDPLLVHRRDDGRAVIAKRLARAIDEGDLPATADPETLAEYLVVVINGLSTRARDGAGRAELRAVAATVMAGWPRT</sequence>
<protein>
    <recommendedName>
        <fullName evidence="5">HTH tetR-type domain-containing protein</fullName>
    </recommendedName>
</protein>
<dbReference type="InterPro" id="IPR036271">
    <property type="entry name" value="Tet_transcr_reg_TetR-rel_C_sf"/>
</dbReference>
<organism evidence="6 7">
    <name type="scientific">Mycolicibacterium grossiae</name>
    <dbReference type="NCBI Taxonomy" id="1552759"/>
    <lineage>
        <taxon>Bacteria</taxon>
        <taxon>Bacillati</taxon>
        <taxon>Actinomycetota</taxon>
        <taxon>Actinomycetes</taxon>
        <taxon>Mycobacteriales</taxon>
        <taxon>Mycobacteriaceae</taxon>
        <taxon>Mycolicibacterium</taxon>
    </lineage>
</organism>
<dbReference type="PANTHER" id="PTHR47506">
    <property type="entry name" value="TRANSCRIPTIONAL REGULATORY PROTEIN"/>
    <property type="match status" value="1"/>
</dbReference>
<dbReference type="InterPro" id="IPR023772">
    <property type="entry name" value="DNA-bd_HTH_TetR-type_CS"/>
</dbReference>
<proteinExistence type="predicted"/>
<feature type="domain" description="HTH tetR-type" evidence="5">
    <location>
        <begin position="14"/>
        <end position="75"/>
    </location>
</feature>
<keyword evidence="1" id="KW-0805">Transcription regulation</keyword>
<keyword evidence="3" id="KW-0804">Transcription</keyword>
<dbReference type="Gene3D" id="1.10.357.10">
    <property type="entry name" value="Tetracycline Repressor, domain 2"/>
    <property type="match status" value="1"/>
</dbReference>
<dbReference type="EMBL" id="MCHX01000008">
    <property type="protein sequence ID" value="OFJ54939.1"/>
    <property type="molecule type" value="Genomic_DNA"/>
</dbReference>